<dbReference type="AlphaFoldDB" id="A0AAV2Z2A5"/>
<keyword evidence="2" id="KW-1185">Reference proteome</keyword>
<dbReference type="Proteomes" id="UP001146120">
    <property type="component" value="Unassembled WGS sequence"/>
</dbReference>
<dbReference type="EMBL" id="DAKRPA010000095">
    <property type="protein sequence ID" value="DAZ98849.1"/>
    <property type="molecule type" value="Genomic_DNA"/>
</dbReference>
<sequence>MLNSFFFRLMQPICASQQTSL</sequence>
<proteinExistence type="predicted"/>
<comment type="caution">
    <text evidence="1">The sequence shown here is derived from an EMBL/GenBank/DDBJ whole genome shotgun (WGS) entry which is preliminary data.</text>
</comment>
<evidence type="ECO:0000313" key="1">
    <source>
        <dbReference type="EMBL" id="DAZ98849.1"/>
    </source>
</evidence>
<accession>A0AAV2Z2A5</accession>
<protein>
    <submittedName>
        <fullName evidence="1">Uncharacterized protein</fullName>
    </submittedName>
</protein>
<gene>
    <name evidence="1" type="ORF">N0F65_002574</name>
</gene>
<evidence type="ECO:0000313" key="2">
    <source>
        <dbReference type="Proteomes" id="UP001146120"/>
    </source>
</evidence>
<name>A0AAV2Z2A5_9STRA</name>
<reference evidence="1" key="2">
    <citation type="journal article" date="2023" name="Microbiol Resour">
        <title>Decontamination and Annotation of the Draft Genome Sequence of the Oomycete Lagenidium giganteum ARSEF 373.</title>
        <authorList>
            <person name="Morgan W.R."/>
            <person name="Tartar A."/>
        </authorList>
    </citation>
    <scope>NUCLEOTIDE SEQUENCE</scope>
    <source>
        <strain evidence="1">ARSEF 373</strain>
    </source>
</reference>
<reference evidence="1" key="1">
    <citation type="submission" date="2022-11" db="EMBL/GenBank/DDBJ databases">
        <authorList>
            <person name="Morgan W.R."/>
            <person name="Tartar A."/>
        </authorList>
    </citation>
    <scope>NUCLEOTIDE SEQUENCE</scope>
    <source>
        <strain evidence="1">ARSEF 373</strain>
    </source>
</reference>
<organism evidence="1 2">
    <name type="scientific">Lagenidium giganteum</name>
    <dbReference type="NCBI Taxonomy" id="4803"/>
    <lineage>
        <taxon>Eukaryota</taxon>
        <taxon>Sar</taxon>
        <taxon>Stramenopiles</taxon>
        <taxon>Oomycota</taxon>
        <taxon>Peronosporomycetes</taxon>
        <taxon>Pythiales</taxon>
        <taxon>Pythiaceae</taxon>
    </lineage>
</organism>